<dbReference type="PANTHER" id="PTHR44170:SF6">
    <property type="entry name" value="CONTACTIN"/>
    <property type="match status" value="1"/>
</dbReference>
<feature type="domain" description="Fibronectin type-III" evidence="5">
    <location>
        <begin position="3402"/>
        <end position="3495"/>
    </location>
</feature>
<feature type="domain" description="Ig-like" evidence="4">
    <location>
        <begin position="1670"/>
        <end position="1755"/>
    </location>
</feature>
<feature type="chain" id="PRO_5041399148" evidence="3">
    <location>
        <begin position="29"/>
        <end position="4532"/>
    </location>
</feature>
<dbReference type="GO" id="GO:0098609">
    <property type="term" value="P:cell-cell adhesion"/>
    <property type="evidence" value="ECO:0007669"/>
    <property type="project" value="TreeGrafter"/>
</dbReference>
<dbReference type="Gene3D" id="2.60.40.10">
    <property type="entry name" value="Immunoglobulins"/>
    <property type="match status" value="16"/>
</dbReference>
<evidence type="ECO:0000256" key="1">
    <source>
        <dbReference type="ARBA" id="ARBA00022737"/>
    </source>
</evidence>
<dbReference type="CDD" id="cd00063">
    <property type="entry name" value="FN3"/>
    <property type="match status" value="1"/>
</dbReference>
<dbReference type="InterPro" id="IPR007110">
    <property type="entry name" value="Ig-like_dom"/>
</dbReference>
<dbReference type="SUPFAM" id="SSF49299">
    <property type="entry name" value="PKD domain"/>
    <property type="match status" value="5"/>
</dbReference>
<feature type="signal peptide" evidence="3">
    <location>
        <begin position="1"/>
        <end position="28"/>
    </location>
</feature>
<dbReference type="SUPFAM" id="SSF49265">
    <property type="entry name" value="Fibronectin type III"/>
    <property type="match status" value="1"/>
</dbReference>
<evidence type="ECO:0000256" key="2">
    <source>
        <dbReference type="ARBA" id="ARBA00023157"/>
    </source>
</evidence>
<dbReference type="SUPFAM" id="SSF48726">
    <property type="entry name" value="Immunoglobulin"/>
    <property type="match status" value="6"/>
</dbReference>
<dbReference type="InterPro" id="IPR013783">
    <property type="entry name" value="Ig-like_fold"/>
</dbReference>
<dbReference type="InterPro" id="IPR036179">
    <property type="entry name" value="Ig-like_dom_sf"/>
</dbReference>
<dbReference type="PROSITE" id="PS50853">
    <property type="entry name" value="FN3"/>
    <property type="match status" value="2"/>
</dbReference>
<dbReference type="SMART" id="SM00409">
    <property type="entry name" value="IG"/>
    <property type="match status" value="8"/>
</dbReference>
<dbReference type="InterPro" id="IPR003599">
    <property type="entry name" value="Ig_sub"/>
</dbReference>
<dbReference type="InterPro" id="IPR036116">
    <property type="entry name" value="FN3_sf"/>
</dbReference>
<organism evidence="6">
    <name type="scientific">Roseihalotalea indica</name>
    <dbReference type="NCBI Taxonomy" id="2867963"/>
    <lineage>
        <taxon>Bacteria</taxon>
        <taxon>Pseudomonadati</taxon>
        <taxon>Bacteroidota</taxon>
        <taxon>Cytophagia</taxon>
        <taxon>Cytophagales</taxon>
        <taxon>Catalimonadaceae</taxon>
        <taxon>Roseihalotalea</taxon>
    </lineage>
</organism>
<feature type="domain" description="Fibronectin type-III" evidence="5">
    <location>
        <begin position="3306"/>
        <end position="3398"/>
    </location>
</feature>
<evidence type="ECO:0000256" key="3">
    <source>
        <dbReference type="SAM" id="SignalP"/>
    </source>
</evidence>
<name>A0AA49JF54_9BACT</name>
<evidence type="ECO:0000259" key="4">
    <source>
        <dbReference type="PROSITE" id="PS50835"/>
    </source>
</evidence>
<dbReference type="SMART" id="SM00089">
    <property type="entry name" value="PKD"/>
    <property type="match status" value="5"/>
</dbReference>
<gene>
    <name evidence="6" type="ORF">K4G66_05270</name>
</gene>
<dbReference type="InterPro" id="IPR035986">
    <property type="entry name" value="PKD_dom_sf"/>
</dbReference>
<keyword evidence="1" id="KW-0677">Repeat</keyword>
<feature type="domain" description="Ig-like" evidence="4">
    <location>
        <begin position="2534"/>
        <end position="2619"/>
    </location>
</feature>
<feature type="domain" description="Ig-like" evidence="4">
    <location>
        <begin position="2444"/>
        <end position="2523"/>
    </location>
</feature>
<dbReference type="Pfam" id="PF13573">
    <property type="entry name" value="SprB"/>
    <property type="match status" value="5"/>
</dbReference>
<feature type="domain" description="Ig-like" evidence="4">
    <location>
        <begin position="2102"/>
        <end position="2187"/>
    </location>
</feature>
<dbReference type="EMBL" id="CP120682">
    <property type="protein sequence ID" value="WKN38111.1"/>
    <property type="molecule type" value="Genomic_DNA"/>
</dbReference>
<dbReference type="SMART" id="SM00060">
    <property type="entry name" value="FN3"/>
    <property type="match status" value="4"/>
</dbReference>
<keyword evidence="2" id="KW-1015">Disulfide bond</keyword>
<reference evidence="6" key="2">
    <citation type="journal article" date="2024" name="Antonie Van Leeuwenhoek">
        <title>Roseihalotalea indica gen. nov., sp. nov., a halophilic Bacteroidetes from mesopelagic Southwest Indian Ocean with higher carbohydrate metabolic potential.</title>
        <authorList>
            <person name="Chen B."/>
            <person name="Zhang M."/>
            <person name="Lin D."/>
            <person name="Ye J."/>
            <person name="Tang K."/>
        </authorList>
    </citation>
    <scope>NUCLEOTIDE SEQUENCE</scope>
    <source>
        <strain evidence="6">TK19036</strain>
    </source>
</reference>
<dbReference type="InterPro" id="IPR025667">
    <property type="entry name" value="SprB_repeat"/>
</dbReference>
<proteinExistence type="predicted"/>
<feature type="domain" description="Ig-like" evidence="4">
    <location>
        <begin position="1580"/>
        <end position="1659"/>
    </location>
</feature>
<dbReference type="GO" id="GO:0016020">
    <property type="term" value="C:membrane"/>
    <property type="evidence" value="ECO:0007669"/>
    <property type="project" value="UniProtKB-SubCell"/>
</dbReference>
<dbReference type="PANTHER" id="PTHR44170">
    <property type="entry name" value="PROTEIN SIDEKICK"/>
    <property type="match status" value="1"/>
</dbReference>
<evidence type="ECO:0000259" key="5">
    <source>
        <dbReference type="PROSITE" id="PS50853"/>
    </source>
</evidence>
<protein>
    <submittedName>
        <fullName evidence="6">Fibronectin type III domain-containing protein</fullName>
    </submittedName>
</protein>
<keyword evidence="3" id="KW-0732">Signal</keyword>
<feature type="domain" description="Ig-like" evidence="4">
    <location>
        <begin position="2012"/>
        <end position="2091"/>
    </location>
</feature>
<dbReference type="InterPro" id="IPR003961">
    <property type="entry name" value="FN3_dom"/>
</dbReference>
<dbReference type="Pfam" id="PF00041">
    <property type="entry name" value="fn3"/>
    <property type="match status" value="1"/>
</dbReference>
<dbReference type="Pfam" id="PF13585">
    <property type="entry name" value="CHU_C"/>
    <property type="match status" value="1"/>
</dbReference>
<dbReference type="InterPro" id="IPR022409">
    <property type="entry name" value="PKD/Chitinase_dom"/>
</dbReference>
<accession>A0AA49JF54</accession>
<sequence>MKKIYAYKMYAFSVLTALLLLTTGTAWSQCPSPGATTITKEDEQCFDSDDGEIRFVFGDGVLPSDFDYRVGLWNFDVGKYDYYDNNTPFLNTMPAPVISGNEMLFTNVPPGDYMLVLNEGDCTDEAYGLGFTGGGVANSGIRIVAATEIIINTGAIAVVDNTKCVGPFDGSIDATGAVSGGAGGYEYALDGVTFQASPVFNNLEHNTYTLTVRDANSCIQTENTTVPDNRVAPTATISPNPAEVCISTDLILNGNPAHGGGTTFTTHSWTGDVGPLSATNVADPTFNSATPGTFNLTYTVTDDNGCTATDNIAVTVVDEADLGLAVAPEAALICENTGTNIVVTGSEAGYDYQLRDDADDSVIGSAVAGTGGDISLPTGNLTNSTTFNVLVSNGVCVDQELTATASVTVVPGPDVSLPVSAQDGTVCENTATNILVDNSENGFVYQLRDASNNPVGVTVLGTGGQISLPTGNVSVTTEFNVTVDNGTCPAQQLTTTATVTVVNNPDLGLTVSPASAAVCLGSGTDILVDNSEAGYNYQLRDDADDSVIGSAVAGTGGQISLPTGNLSSATTFNVLVSNGICANQELTATATVTINTPPSSAVLSGDATICAGDATDLTVAITDGTAPYSFVLSDGTNVTGYTSGAAIAVSPATTTGYTIVGDVTDANGCVVAGSGSATVTVEESPDVSLGVSAQDGTICENTATVIEVANSEVGVDYQLRDDADDSVIGGIVAGTGGTITFATGNLAVTTTFNVLADNGSCPGVELTQTATVNVVTNPDVSLGVNAQDGSVCQGSGTNIIVTGSEVGYDYQLRNDADDSVIGVAAGTGGDISLPTGNLTSSTTFNVLVSNGVCVDQELTATASVTVVPGPDVSLPVSAQDGTVCENTATNILVDNSENGFVYQLRDASNNPIGVTVLGTGAQISLPTGLVTVTTEFNVTVDNGTCPAQQLTNTATVTVVTNPDLGLTVSPASVAVCLGSGTDILVDNSEAGYSYQLRDDADDSVIGGVVAGTGGQISLPTGNLSSATTFNVLVSNGICANQELTATATVTINTPPSSAVLSGDATICAGDATDLTVAITDGTAPYSFVLSDGTNVTGYTSGAAIAVSPATTTGYTIVGDVTDANGCVVAGSGSATVTVEESPDVSLGVSAQDGTICENTATVIEVANSEVGVDYQLRDDADDSVIGGIVAGTGGTITFATGNLAVTTTFNVLADNGSCPGVELTQTATVNVVTNPDVSLGVNAQDGSVCQGSGTNIIVTGSEVGYDYQLRNDADDSVIGGVVAGTGGQISLPTGNLTSSTTFNVLVSNGVCVDQELTATASVTVNTPPTSAVLSGDATICAGDATDLTVAITDGTAPYSFVLSDGTNVTGYTSGAAIAVSPATTTGYTIVGDVTDANGCVVAGSGSATVTIITLSADAGSDQSIATGTNTTLSGAASNGSGAYSYSWEPAASLVNPTAQNPLTQNLTTTTDFIVTVTDDLHGCVATDVVRVTVTGGALSASASATPDELCEGASTQLSAVPSGGTPPYSYAWDNGAFLDDASAQNPVATPSVTTLFEVTVTDDLGQVTTAQVSVTVNPLPTITTQPADQTVCEGLDATFSVVASGSGTLNYQWQEDSGSGFADLPGEIGSSLTVAGVTAAHDGNQYQVLITDDQGCSVSSGVATMQVPTPQVNTQPVDQSQCVGGDVTFSVVASGSGTLSYQWQEDSGSGFADLPGELSASLTLSGVALGQDNNQYRVVITDQGCSIISNVATLTVNNSPTSAILSGDATICAGDATDLTVAITDGTAPYSFVLSDGTNVTGYTSGAAIAVSPATTTGYTIVGDVTDANGCVVAGSGSATVTIITLSADAGSDQSIATGTNTTLSGAASNGSGNYSYSWTPAAQLVDPSVQNPVTQNLTSTTDFTLEVTDDLHGCVATDVVRVTVTGGALSASASATPDELCEGASTQLSAVPSGGTPPYSYAWDNGAFLDDASAQNPVATPSVTTLFEVTVTDDLGQVTTAQVSVTVNPLPTITTQPADQTVCEGLDATFSVVASGSGTLNYQWQEDSGSGFADLPGEIGSSLTVAGVTAAHDGNQYQVLITDDQGCSVSSGVATMQVPTPQVNTQPVDQSQCVGGDVTFSVVASGSGTLSYQWQEDSGSGFADLPGELSASLTLSGVALGQDNNQYRVVITDQGCSIISNVATLTVNNSPTSAILSGDATICAGDATDLTVAITDGTAPYSFVLSDGTNVTGYTSGAAIAVSPATTTGYTIVGDVTDANGCVVAGSGSATVTIITLSADAGSDQSIPAGTNTTLSGSASNGSGNYSYSWTPAAQLVDPSVQNPVTQNLTSTTDFTLEVTDDLHGCVATDVVRVTVTGGALTASASATPDELCEGASTQLSAVPSGGTPPYSYAWDNGAFLDDASAQNPVATPSVTTLFEVTVTDDLGQVTTAQVSVTVNPLPTITTQPADQTVCEGLDATFSVVASGSGTLNYQWQEDSGSGFADLPGEIGSSLTVAGVTAAHDGNQYQVLITDDQGCSVSSGVATMQVPTPQVNTQPVDQSQCVGGDVTFSVAASGSGTLSYQWQEDSGSGFADLPGELSASLTLSGVALGQDNNQYRVVITDQGCSIISNVATLTVNNGADATFSYDATIYCATGTTSPNVLPATSGGTFSATGGLIIDATTGEIDLTSGVPGNNYQITYLVGSGFCQDDFTLLISVSDEDPSFDYGGLTTFCQTDTDPVAVISGDAGGTFTASDPALIIEPNGPNAGTIDLDTSAPGIYDVTYTTPGTCSASSTLVGIEITAPTTPAFSYGAATFCQGLGLMESPSVSNGTFLSTAGLLIDPSTGEIDVDGSIPDDYIITYTSSDACTSPATFNVSILEAPTANAGLDGASCTFDYQFNGNVPASGTGSWTLSAGPGTASFDDNTLPNATVTVDAAGSYTFRWEVTNACGAEFHEVNIDFAEPMAEGGTGAFSDAICDPTFPGGFVTADIVGGVGPFTYAWSNGETDASLNGDSFFGLPGGVYTLTVTDQGTFCDTTLTYIISNATLDGDITVSSDPTCGGGSTGAIVVTSSVNSTYDLTYYDDAGNQVGTSTFDSGTDPEDRLEFLPAGEYYVTIEETGGTNCSTGQSVTINDVATPITIAVDSQANPSCVGGNDGSIDISVAGGSAPYSFTWYRDGVDLLVPSTTEDISNLTAGNYQVEVEDNNTCTVTSVAIPITDPPLAAGPAANTPLTAVSCSEFPARWNAVPGNTYEIDVATDAGFAPGDIVLGYDAVNETPATTTGELVVTGLDPNTDYFYRVRDITCPSEYSNTAQVETEVAPPTTAQGATNIACDAFTANWVEVPGADYRVDVAEDNGFTTMVMTDVLVAAGTTELNIPGLTAGRTYYYRVRAVDPTCGLADNSNIIAVTLPDVPASTPTNVQATNPTCTGFDLSWNAVTGDVTSYRVEADEDPAFGTAETQIVNVTNYTFSNLSANASYHYRVTPINICGDGPSFTNDPATPISTATPPTVFDQTESVCEDVQGSGTTEVDLTDQNDAIDGTSGFTITWYETYVAGTLSNEIIAPQTYTVSDGRELYAEVNNGTCTNVATVTYAVTSIEDASFSYASPVCKGGDNPVPVLLTTPGGTFSNSSGIVFENDQIGEINLQLSAPGNHIITYNVGTCGASSTYPITINAQPVANNQAEEVCEDVQGSGTTEVDLTDQNDAIDGTSGFTITWYETYVAGTLSNEIIAPQTYTVSDGQELYAEVNNGTCTNVASVTYAVTPIIDAAPVVSVATPTCDGFTLSWPAVAGATEYQVEISDDGFATTLVQLTIPDLTYDATGLALGSYSYRVTPGNAGCGLNNAMAATGTAETLPQEQCGCGFDQASFNVVPTDASCIGANDGQIQVFTSTSSTAPPSRFRYMFQSLSNTDISSDWQTTSVTLTGIGIVVFDPDTLPAGQYEVIIEDINAGPSCLLTQTIPVQIGVQNDISVNVKAETCDVLGAITIDNPGSCESLDTYEIHPYSINEDGTETRFNSYIRENGADGSVKLGEMLAGSYRIIIERFNDTTGDMDSLTTLQTIVPNNCSSGGGEVSLLCNLGDKTVSVDASDVSCDTGEGEVTLTVIGGESNNYIFTVVDQAGAVNETITAQGTATFTGLPAGLYDYTVMDESGSPRCQSRFTIAEKIVVLSTFDYTLPGCEAPEQVAELSVTVDTLRSTAAAPYDVFAILGTDTVSTAFIDLGLASATLTGLPTGEEYKVVVRSRAAETCAGTQAVNIPETGEVEVSFDYAEQNIVCFGEGAGVTISNIVVAEDEPFSIKLFRADQTEPYATRLFSIVPTSYTFADLEIGDYQILIEQQQSTCGILSTSRSETFNLEGPVAPLDAEVEEIVRVSVNNPVGDIAINNITGGGVAYEVRIAVDPEGNTHDWVEVINDNPAINPYEYVFTEQERGYYVIEVRDRFGCTLQYTVEVRYTEELYIPNIFTPNGDGENDTFRIVNLDDLGGDNGAKMIITSRWGRVIYQSDHYTNAEAWDGEEYPDGIYFYQLILPSGEKNSGWVEIWRGRTP</sequence>
<dbReference type="PROSITE" id="PS50835">
    <property type="entry name" value="IG_LIKE"/>
    <property type="match status" value="6"/>
</dbReference>
<reference evidence="6" key="1">
    <citation type="journal article" date="2023" name="Comput. Struct. Biotechnol. J.">
        <title>Discovery of a novel marine Bacteroidetes with a rich repertoire of carbohydrate-active enzymes.</title>
        <authorList>
            <person name="Chen B."/>
            <person name="Liu G."/>
            <person name="Chen Q."/>
            <person name="Wang H."/>
            <person name="Liu L."/>
            <person name="Tang K."/>
        </authorList>
    </citation>
    <scope>NUCLEOTIDE SEQUENCE</scope>
    <source>
        <strain evidence="6">TK19036</strain>
    </source>
</reference>
<evidence type="ECO:0000313" key="6">
    <source>
        <dbReference type="EMBL" id="WKN38111.1"/>
    </source>
</evidence>